<proteinExistence type="predicted"/>
<organism evidence="1 2">
    <name type="scientific">Polyangium jinanense</name>
    <dbReference type="NCBI Taxonomy" id="2829994"/>
    <lineage>
        <taxon>Bacteria</taxon>
        <taxon>Pseudomonadati</taxon>
        <taxon>Myxococcota</taxon>
        <taxon>Polyangia</taxon>
        <taxon>Polyangiales</taxon>
        <taxon>Polyangiaceae</taxon>
        <taxon>Polyangium</taxon>
    </lineage>
</organism>
<keyword evidence="2" id="KW-1185">Reference proteome</keyword>
<dbReference type="AlphaFoldDB" id="A0A9X4AZC9"/>
<name>A0A9X4AZC9_9BACT</name>
<accession>A0A9X4AZC9</accession>
<reference evidence="1 2" key="1">
    <citation type="submission" date="2021-04" db="EMBL/GenBank/DDBJ databases">
        <title>Genome analysis of Polyangium sp.</title>
        <authorList>
            <person name="Li Y."/>
            <person name="Wang J."/>
        </authorList>
    </citation>
    <scope>NUCLEOTIDE SEQUENCE [LARGE SCALE GENOMIC DNA]</scope>
    <source>
        <strain evidence="1 2">SDU14</strain>
    </source>
</reference>
<comment type="caution">
    <text evidence="1">The sequence shown here is derived from an EMBL/GenBank/DDBJ whole genome shotgun (WGS) entry which is preliminary data.</text>
</comment>
<dbReference type="Proteomes" id="UP001151081">
    <property type="component" value="Unassembled WGS sequence"/>
</dbReference>
<evidence type="ECO:0000313" key="1">
    <source>
        <dbReference type="EMBL" id="MDC3988190.1"/>
    </source>
</evidence>
<dbReference type="RefSeq" id="WP_272459752.1">
    <property type="nucleotide sequence ID" value="NZ_JAGTJJ010000067.1"/>
</dbReference>
<evidence type="ECO:0000313" key="2">
    <source>
        <dbReference type="Proteomes" id="UP001151081"/>
    </source>
</evidence>
<sequence length="62" mass="7117">MTAWLHTQGPTDIEASVQTEWKTLDGLLKMLAEEEARAQRARDPRHNPFLRAWGLVKDEDEG</sequence>
<dbReference type="EMBL" id="JAGTJJ010000067">
    <property type="protein sequence ID" value="MDC3988190.1"/>
    <property type="molecule type" value="Genomic_DNA"/>
</dbReference>
<protein>
    <submittedName>
        <fullName evidence="1">Uncharacterized protein</fullName>
    </submittedName>
</protein>
<gene>
    <name evidence="1" type="ORF">KEG57_47420</name>
</gene>